<evidence type="ECO:0000313" key="4">
    <source>
        <dbReference type="Proteomes" id="UP001183420"/>
    </source>
</evidence>
<dbReference type="EMBL" id="JAVREM010000047">
    <property type="protein sequence ID" value="MDT0321794.1"/>
    <property type="molecule type" value="Genomic_DNA"/>
</dbReference>
<evidence type="ECO:0000313" key="3">
    <source>
        <dbReference type="EMBL" id="MDT0321794.1"/>
    </source>
</evidence>
<dbReference type="RefSeq" id="WP_311602071.1">
    <property type="nucleotide sequence ID" value="NZ_JAVREM010000047.1"/>
</dbReference>
<gene>
    <name evidence="3" type="ORF">RNC47_26015</name>
</gene>
<feature type="transmembrane region" description="Helical" evidence="1">
    <location>
        <begin position="108"/>
        <end position="127"/>
    </location>
</feature>
<dbReference type="Pfam" id="PF14219">
    <property type="entry name" value="DUF4328"/>
    <property type="match status" value="1"/>
</dbReference>
<reference evidence="4" key="1">
    <citation type="submission" date="2023-07" db="EMBL/GenBank/DDBJ databases">
        <title>30 novel species of actinomycetes from the DSMZ collection.</title>
        <authorList>
            <person name="Nouioui I."/>
        </authorList>
    </citation>
    <scope>NUCLEOTIDE SEQUENCE [LARGE SCALE GENOMIC DNA]</scope>
    <source>
        <strain evidence="4">DSM 44918</strain>
    </source>
</reference>
<feature type="transmembrane region" description="Helical" evidence="1">
    <location>
        <begin position="64"/>
        <end position="87"/>
    </location>
</feature>
<accession>A0ABU2LW46</accession>
<comment type="caution">
    <text evidence="3">The sequence shown here is derived from an EMBL/GenBank/DDBJ whole genome shotgun (WGS) entry which is preliminary data.</text>
</comment>
<dbReference type="InterPro" id="IPR025565">
    <property type="entry name" value="DUF4328"/>
</dbReference>
<keyword evidence="4" id="KW-1185">Reference proteome</keyword>
<evidence type="ECO:0000256" key="1">
    <source>
        <dbReference type="SAM" id="Phobius"/>
    </source>
</evidence>
<feature type="transmembrane region" description="Helical" evidence="1">
    <location>
        <begin position="186"/>
        <end position="207"/>
    </location>
</feature>
<feature type="domain" description="DUF4328" evidence="2">
    <location>
        <begin position="57"/>
        <end position="211"/>
    </location>
</feature>
<proteinExistence type="predicted"/>
<protein>
    <submittedName>
        <fullName evidence="3">DUF4328 domain-containing protein</fullName>
    </submittedName>
</protein>
<evidence type="ECO:0000259" key="2">
    <source>
        <dbReference type="Pfam" id="PF14219"/>
    </source>
</evidence>
<name>A0ABU2LW46_9ACTN</name>
<sequence>MPVGPGAVFVSPRGLATALTVLLTVCAGLSLLGSAAASRMRTTVADIRDGNLPTLREAQDVDDFYNGAITIQALGLLATSIVFIIWFHRIRVNAEVFDPAGQRMRRGWAIGSWFVPVVNLWFPKMIANDAWRASTPWGVDPARGVVNAWWVLWLLSSLVDFSAQVQDLGGEGLGHAEDLEALENQASILTLSGVLGVAAAVLAILFVRRLSQRQQTKFDQGPIPPMTPAT</sequence>
<keyword evidence="1" id="KW-0812">Transmembrane</keyword>
<keyword evidence="1" id="KW-0472">Membrane</keyword>
<dbReference type="Proteomes" id="UP001183420">
    <property type="component" value="Unassembled WGS sequence"/>
</dbReference>
<organism evidence="3 4">
    <name type="scientific">Streptomyces millisiae</name>
    <dbReference type="NCBI Taxonomy" id="3075542"/>
    <lineage>
        <taxon>Bacteria</taxon>
        <taxon>Bacillati</taxon>
        <taxon>Actinomycetota</taxon>
        <taxon>Actinomycetes</taxon>
        <taxon>Kitasatosporales</taxon>
        <taxon>Streptomycetaceae</taxon>
        <taxon>Streptomyces</taxon>
    </lineage>
</organism>
<keyword evidence="1" id="KW-1133">Transmembrane helix</keyword>